<dbReference type="InterPro" id="IPR043830">
    <property type="entry name" value="DUF5807"/>
</dbReference>
<gene>
    <name evidence="1" type="ORF">GS429_01390</name>
</gene>
<dbReference type="RefSeq" id="WP_160062014.1">
    <property type="nucleotide sequence ID" value="NZ_WUYX01000005.1"/>
</dbReference>
<accession>A0A6B0VI66</accession>
<comment type="caution">
    <text evidence="1">The sequence shown here is derived from an EMBL/GenBank/DDBJ whole genome shotgun (WGS) entry which is preliminary data.</text>
</comment>
<evidence type="ECO:0000313" key="1">
    <source>
        <dbReference type="EMBL" id="MXV60745.1"/>
    </source>
</evidence>
<reference evidence="1 2" key="1">
    <citation type="submission" date="2020-01" db="EMBL/GenBank/DDBJ databases">
        <title>Natronorubrum sp. JWXQ-INN 674 isolated from Inner Mongolia Autonomous Region of China.</title>
        <authorList>
            <person name="Xue Q."/>
        </authorList>
    </citation>
    <scope>NUCLEOTIDE SEQUENCE [LARGE SCALE GENOMIC DNA]</scope>
    <source>
        <strain evidence="1 2">JWXQ-INN-674</strain>
    </source>
</reference>
<dbReference type="Proteomes" id="UP000434101">
    <property type="component" value="Unassembled WGS sequence"/>
</dbReference>
<keyword evidence="2" id="KW-1185">Reference proteome</keyword>
<dbReference type="AlphaFoldDB" id="A0A6B0VI66"/>
<sequence length="142" mass="15236">MSNPREEFLAGERPEDVALFLADSYVSDDRLERFGDRVEGGVLIVVDGESGRNAFQAATGTEAMQFAKSAMELEGIIDDDLAGGQCPEAPTDEDHAVQFVFAFAEEQNEDVGGIYAEGDVVHAYAKCACGTAYSDKWNAADA</sequence>
<organism evidence="1 2">
    <name type="scientific">Natronorubrum halalkaliphilum</name>
    <dbReference type="NCBI Taxonomy" id="2691917"/>
    <lineage>
        <taxon>Archaea</taxon>
        <taxon>Methanobacteriati</taxon>
        <taxon>Methanobacteriota</taxon>
        <taxon>Stenosarchaea group</taxon>
        <taxon>Halobacteria</taxon>
        <taxon>Halobacteriales</taxon>
        <taxon>Natrialbaceae</taxon>
        <taxon>Natronorubrum</taxon>
    </lineage>
</organism>
<proteinExistence type="predicted"/>
<name>A0A6B0VI66_9EURY</name>
<evidence type="ECO:0000313" key="2">
    <source>
        <dbReference type="Proteomes" id="UP000434101"/>
    </source>
</evidence>
<dbReference type="OrthoDB" id="300179at2157"/>
<dbReference type="EMBL" id="WUYX01000005">
    <property type="protein sequence ID" value="MXV60745.1"/>
    <property type="molecule type" value="Genomic_DNA"/>
</dbReference>
<dbReference type="Pfam" id="PF19123">
    <property type="entry name" value="DUF5807"/>
    <property type="match status" value="1"/>
</dbReference>
<protein>
    <submittedName>
        <fullName evidence="1">Uncharacterized protein</fullName>
    </submittedName>
</protein>